<dbReference type="AlphaFoldDB" id="A0A4Q0YJU0"/>
<protein>
    <submittedName>
        <fullName evidence="1">Uncharacterized protein</fullName>
    </submittedName>
</protein>
<evidence type="ECO:0000313" key="2">
    <source>
        <dbReference type="Proteomes" id="UP000290287"/>
    </source>
</evidence>
<dbReference type="Proteomes" id="UP000290287">
    <property type="component" value="Unassembled WGS sequence"/>
</dbReference>
<comment type="caution">
    <text evidence="1">The sequence shown here is derived from an EMBL/GenBank/DDBJ whole genome shotgun (WGS) entry which is preliminary data.</text>
</comment>
<accession>A0A4Q0YJU0</accession>
<gene>
    <name evidence="1" type="ORF">CS022_22635</name>
</gene>
<keyword evidence="2" id="KW-1185">Reference proteome</keyword>
<dbReference type="EMBL" id="PEIB01000045">
    <property type="protein sequence ID" value="RXJ70665.1"/>
    <property type="molecule type" value="Genomic_DNA"/>
</dbReference>
<sequence length="203" mass="23826">MIIEEIKIFKNTMNNIVHDIKLEYLGFVREIHLEKFGIPIIEESITSWFYILDENKNPISGISIAEVNKSSYPILVEDVKIKNGIFIDTCEITNFFCLTDENWTISFTHLIHAALSHLNRREVKKSIMFGSRAMRKFLKNKKNFNLKLIKERDNFDFDTALSNLKKEYGNSLNYNNESSYLKKNDPRAFIFDVKESLENLEKS</sequence>
<evidence type="ECO:0000313" key="1">
    <source>
        <dbReference type="EMBL" id="RXJ70665.1"/>
    </source>
</evidence>
<name>A0A4Q0YJU0_9GAMM</name>
<organism evidence="1 2">
    <name type="scientific">Veronia nyctiphanis</name>
    <dbReference type="NCBI Taxonomy" id="1278244"/>
    <lineage>
        <taxon>Bacteria</taxon>
        <taxon>Pseudomonadati</taxon>
        <taxon>Pseudomonadota</taxon>
        <taxon>Gammaproteobacteria</taxon>
        <taxon>Vibrionales</taxon>
        <taxon>Vibrionaceae</taxon>
        <taxon>Veronia</taxon>
    </lineage>
</organism>
<proteinExistence type="predicted"/>
<reference evidence="1 2" key="1">
    <citation type="submission" date="2017-10" db="EMBL/GenBank/DDBJ databases">
        <title>Nyctiphanis sp. nov., isolated from the stomach of the euphausiid Nyctiphanes simplex (Hansen, 1911) in the Gulf of California.</title>
        <authorList>
            <person name="Gomez-Gil B."/>
            <person name="Aguilar-Mendez M."/>
            <person name="Lopez-Cortes A."/>
            <person name="Gomez-Gutierrez J."/>
            <person name="Roque A."/>
            <person name="Lang E."/>
            <person name="Gonzalez-Castillo A."/>
        </authorList>
    </citation>
    <scope>NUCLEOTIDE SEQUENCE [LARGE SCALE GENOMIC DNA]</scope>
    <source>
        <strain evidence="1 2">CAIM 600</strain>
    </source>
</reference>